<evidence type="ECO:0000256" key="3">
    <source>
        <dbReference type="ARBA" id="ARBA00022729"/>
    </source>
</evidence>
<dbReference type="PANTHER" id="PTHR30429:SF3">
    <property type="entry name" value="LIPOPROTEIN"/>
    <property type="match status" value="1"/>
</dbReference>
<evidence type="ECO:0000313" key="9">
    <source>
        <dbReference type="Proteomes" id="UP000777002"/>
    </source>
</evidence>
<dbReference type="SUPFAM" id="SSF53850">
    <property type="entry name" value="Periplasmic binding protein-like II"/>
    <property type="match status" value="1"/>
</dbReference>
<proteinExistence type="inferred from homology"/>
<comment type="similarity">
    <text evidence="2">Belongs to the NlpA lipoprotein family.</text>
</comment>
<dbReference type="PANTHER" id="PTHR30429">
    <property type="entry name" value="D-METHIONINE-BINDING LIPOPROTEIN METQ"/>
    <property type="match status" value="1"/>
</dbReference>
<protein>
    <submittedName>
        <fullName evidence="8">MetQ/NlpA family ABC transporter substrate-binding protein</fullName>
    </submittedName>
</protein>
<gene>
    <name evidence="8" type="ORF">H5985_05450</name>
</gene>
<keyword evidence="4" id="KW-0472">Membrane</keyword>
<keyword evidence="6" id="KW-0449">Lipoprotein</keyword>
<feature type="signal peptide" evidence="7">
    <location>
        <begin position="1"/>
        <end position="29"/>
    </location>
</feature>
<evidence type="ECO:0000256" key="5">
    <source>
        <dbReference type="ARBA" id="ARBA00023139"/>
    </source>
</evidence>
<dbReference type="InterPro" id="IPR004872">
    <property type="entry name" value="Lipoprotein_NlpA"/>
</dbReference>
<comment type="subcellular location">
    <subcellularLocation>
        <location evidence="1">Membrane</location>
        <topology evidence="1">Lipid-anchor</topology>
    </subcellularLocation>
</comment>
<evidence type="ECO:0000256" key="2">
    <source>
        <dbReference type="ARBA" id="ARBA00008973"/>
    </source>
</evidence>
<dbReference type="Proteomes" id="UP000777002">
    <property type="component" value="Unassembled WGS sequence"/>
</dbReference>
<dbReference type="Pfam" id="PF03180">
    <property type="entry name" value="Lipoprotein_9"/>
    <property type="match status" value="1"/>
</dbReference>
<reference evidence="8 9" key="1">
    <citation type="journal article" date="2021" name="Sci. Rep.">
        <title>The distribution of antibiotic resistance genes in chicken gut microbiota commensals.</title>
        <authorList>
            <person name="Juricova H."/>
            <person name="Matiasovicova J."/>
            <person name="Kubasova T."/>
            <person name="Cejkova D."/>
            <person name="Rychlik I."/>
        </authorList>
    </citation>
    <scope>NUCLEOTIDE SEQUENCE [LARGE SCALE GENOMIC DNA]</scope>
    <source>
        <strain evidence="8 9">An562</strain>
    </source>
</reference>
<evidence type="ECO:0000256" key="1">
    <source>
        <dbReference type="ARBA" id="ARBA00004635"/>
    </source>
</evidence>
<dbReference type="Gene3D" id="3.40.190.10">
    <property type="entry name" value="Periplasmic binding protein-like II"/>
    <property type="match status" value="2"/>
</dbReference>
<evidence type="ECO:0000256" key="4">
    <source>
        <dbReference type="ARBA" id="ARBA00023136"/>
    </source>
</evidence>
<evidence type="ECO:0000256" key="7">
    <source>
        <dbReference type="SAM" id="SignalP"/>
    </source>
</evidence>
<accession>A0ABS2GTE6</accession>
<keyword evidence="5" id="KW-0564">Palmitate</keyword>
<keyword evidence="9" id="KW-1185">Reference proteome</keyword>
<organism evidence="8 9">
    <name type="scientific">Parasutterella secunda</name>
    <dbReference type="NCBI Taxonomy" id="626947"/>
    <lineage>
        <taxon>Bacteria</taxon>
        <taxon>Pseudomonadati</taxon>
        <taxon>Pseudomonadota</taxon>
        <taxon>Betaproteobacteria</taxon>
        <taxon>Burkholderiales</taxon>
        <taxon>Sutterellaceae</taxon>
        <taxon>Parasutterella</taxon>
    </lineage>
</organism>
<dbReference type="RefSeq" id="WP_205050303.1">
    <property type="nucleotide sequence ID" value="NZ_JACJKX010000008.1"/>
</dbReference>
<dbReference type="EMBL" id="JACJKX010000008">
    <property type="protein sequence ID" value="MBM6928714.1"/>
    <property type="molecule type" value="Genomic_DNA"/>
</dbReference>
<evidence type="ECO:0000313" key="8">
    <source>
        <dbReference type="EMBL" id="MBM6928714.1"/>
    </source>
</evidence>
<name>A0ABS2GTE6_9BURK</name>
<sequence length="286" mass="31146">MNKRTFLKSLTALGCTAAFSLGLVSNTSAQEIREVKVGVVGDYVAHWETVNELLAPENIHVKLIKYSDYATPNRALADGEIDLNAFQHKAFLANDIERNGYKITAIGDTIVTPLRIYNNKEKIQSLKDIKDGDIIAIPSDLTNGGRALKLLEAAGLIKVDPAKGYVPTKLDITEYKVKIKIREAESGILARLLPDVAAAVINGGNAFIAGLDATTDAIFSEDLNPQTNPQVAQLVNVIVAREADKDDPVYQKVVKAHQTQETAATLMKAYKGAYTPAWEGAEKYTY</sequence>
<evidence type="ECO:0000256" key="6">
    <source>
        <dbReference type="ARBA" id="ARBA00023288"/>
    </source>
</evidence>
<keyword evidence="3 7" id="KW-0732">Signal</keyword>
<feature type="chain" id="PRO_5047407588" evidence="7">
    <location>
        <begin position="30"/>
        <end position="286"/>
    </location>
</feature>
<comment type="caution">
    <text evidence="8">The sequence shown here is derived from an EMBL/GenBank/DDBJ whole genome shotgun (WGS) entry which is preliminary data.</text>
</comment>